<evidence type="ECO:0000256" key="7">
    <source>
        <dbReference type="SAM" id="Phobius"/>
    </source>
</evidence>
<feature type="transmembrane region" description="Helical" evidence="7">
    <location>
        <begin position="154"/>
        <end position="172"/>
    </location>
</feature>
<accession>A0ABR8CH54</accession>
<keyword evidence="5 7" id="KW-1133">Transmembrane helix</keyword>
<feature type="domain" description="Acyltransferase 3" evidence="8">
    <location>
        <begin position="33"/>
        <end position="371"/>
    </location>
</feature>
<feature type="transmembrane region" description="Helical" evidence="7">
    <location>
        <begin position="281"/>
        <end position="299"/>
    </location>
</feature>
<keyword evidence="4 7" id="KW-0812">Transmembrane</keyword>
<dbReference type="Pfam" id="PF01757">
    <property type="entry name" value="Acyl_transf_3"/>
    <property type="match status" value="1"/>
</dbReference>
<dbReference type="EMBL" id="JACJQY010000042">
    <property type="protein sequence ID" value="MBD2319096.1"/>
    <property type="molecule type" value="Genomic_DNA"/>
</dbReference>
<feature type="transmembrane region" description="Helical" evidence="7">
    <location>
        <begin position="184"/>
        <end position="205"/>
    </location>
</feature>
<dbReference type="GO" id="GO:0016746">
    <property type="term" value="F:acyltransferase activity"/>
    <property type="evidence" value="ECO:0007669"/>
    <property type="project" value="UniProtKB-KW"/>
</dbReference>
<keyword evidence="3" id="KW-1003">Cell membrane</keyword>
<keyword evidence="9" id="KW-0808">Transferase</keyword>
<evidence type="ECO:0000313" key="10">
    <source>
        <dbReference type="Proteomes" id="UP000618445"/>
    </source>
</evidence>
<evidence type="ECO:0000313" key="9">
    <source>
        <dbReference type="EMBL" id="MBD2319096.1"/>
    </source>
</evidence>
<comment type="similarity">
    <text evidence="2">Belongs to the acyltransferase 3 family.</text>
</comment>
<evidence type="ECO:0000256" key="2">
    <source>
        <dbReference type="ARBA" id="ARBA00007400"/>
    </source>
</evidence>
<comment type="subcellular location">
    <subcellularLocation>
        <location evidence="1">Cell membrane</location>
        <topology evidence="1">Multi-pass membrane protein</topology>
    </subcellularLocation>
</comment>
<keyword evidence="6 7" id="KW-0472">Membrane</keyword>
<feature type="transmembrane region" description="Helical" evidence="7">
    <location>
        <begin position="113"/>
        <end position="134"/>
    </location>
</feature>
<sequence>MATPFCALVLDDRSIALRCFYHQGLLMTWELSDLLRAIATTIVIGIHASHHWWFGVNDVTTITPEIFIDTIINQVGRFTVPLFVILSGFALAKSEENRPFNLKIFIQRRLWRIVPPYFLFTLFNIVGQSQFLTADWLERGQQFWQAISTGMGDYHLYFLGIIFQCYIVYPLLRRFNFSLQRLIGLVLITFALVSLRWGSAIFGWLPNMTNFLPNGDHVIYWLSYFQIGIWLAKDHGWTSLFVTNWRSPSWGYLFAIAATIELSEFYWTAILKNSAEAVGHYTRPTVLFLTFSFLLWSISWQNPESKSESQSFVLSPTFGIWQAIQPQIKTLSRASFTTYLVHVWVLRAIAPLEIVGGILFIPLAASLSWLAGLILWQILQRKALK</sequence>
<keyword evidence="9" id="KW-0012">Acyltransferase</keyword>
<organism evidence="9 10">
    <name type="scientific">Phormidium tenue FACHB-1050</name>
    <dbReference type="NCBI Taxonomy" id="2692857"/>
    <lineage>
        <taxon>Bacteria</taxon>
        <taxon>Bacillati</taxon>
        <taxon>Cyanobacteriota</taxon>
        <taxon>Cyanophyceae</taxon>
        <taxon>Oscillatoriophycideae</taxon>
        <taxon>Oscillatoriales</taxon>
        <taxon>Oscillatoriaceae</taxon>
        <taxon>Phormidium</taxon>
    </lineage>
</organism>
<evidence type="ECO:0000256" key="4">
    <source>
        <dbReference type="ARBA" id="ARBA00022692"/>
    </source>
</evidence>
<dbReference type="RefSeq" id="WP_190580731.1">
    <property type="nucleotide sequence ID" value="NZ_CAWPQU010000037.1"/>
</dbReference>
<evidence type="ECO:0000256" key="1">
    <source>
        <dbReference type="ARBA" id="ARBA00004651"/>
    </source>
</evidence>
<protein>
    <submittedName>
        <fullName evidence="9">Acyltransferase</fullName>
    </submittedName>
</protein>
<feature type="transmembrane region" description="Helical" evidence="7">
    <location>
        <begin position="354"/>
        <end position="379"/>
    </location>
</feature>
<keyword evidence="10" id="KW-1185">Reference proteome</keyword>
<evidence type="ECO:0000256" key="6">
    <source>
        <dbReference type="ARBA" id="ARBA00023136"/>
    </source>
</evidence>
<comment type="caution">
    <text evidence="9">The sequence shown here is derived from an EMBL/GenBank/DDBJ whole genome shotgun (WGS) entry which is preliminary data.</text>
</comment>
<proteinExistence type="inferred from homology"/>
<dbReference type="PANTHER" id="PTHR40074">
    <property type="entry name" value="O-ACETYLTRANSFERASE WECH"/>
    <property type="match status" value="1"/>
</dbReference>
<dbReference type="Proteomes" id="UP000618445">
    <property type="component" value="Unassembled WGS sequence"/>
</dbReference>
<dbReference type="InterPro" id="IPR002656">
    <property type="entry name" value="Acyl_transf_3_dom"/>
</dbReference>
<gene>
    <name evidence="9" type="ORF">H6G05_19905</name>
</gene>
<reference evidence="9 10" key="1">
    <citation type="journal article" date="2020" name="ISME J.">
        <title>Comparative genomics reveals insights into cyanobacterial evolution and habitat adaptation.</title>
        <authorList>
            <person name="Chen M.Y."/>
            <person name="Teng W.K."/>
            <person name="Zhao L."/>
            <person name="Hu C.X."/>
            <person name="Zhou Y.K."/>
            <person name="Han B.P."/>
            <person name="Song L.R."/>
            <person name="Shu W.S."/>
        </authorList>
    </citation>
    <scope>NUCLEOTIDE SEQUENCE [LARGE SCALE GENOMIC DNA]</scope>
    <source>
        <strain evidence="9 10">FACHB-1050</strain>
    </source>
</reference>
<name>A0ABR8CH54_9CYAN</name>
<feature type="transmembrane region" description="Helical" evidence="7">
    <location>
        <begin position="250"/>
        <end position="269"/>
    </location>
</feature>
<evidence type="ECO:0000256" key="3">
    <source>
        <dbReference type="ARBA" id="ARBA00022475"/>
    </source>
</evidence>
<evidence type="ECO:0000259" key="8">
    <source>
        <dbReference type="Pfam" id="PF01757"/>
    </source>
</evidence>
<evidence type="ECO:0000256" key="5">
    <source>
        <dbReference type="ARBA" id="ARBA00022989"/>
    </source>
</evidence>
<dbReference type="PANTHER" id="PTHR40074:SF2">
    <property type="entry name" value="O-ACETYLTRANSFERASE WECH"/>
    <property type="match status" value="1"/>
</dbReference>